<keyword evidence="1" id="KW-1133">Transmembrane helix</keyword>
<gene>
    <name evidence="2" type="primary">yozB</name>
    <name evidence="2" type="ORF">GCM10010916_13960</name>
</gene>
<keyword evidence="1" id="KW-0812">Transmembrane</keyword>
<proteinExistence type="predicted"/>
<reference evidence="2" key="2">
    <citation type="submission" date="2020-09" db="EMBL/GenBank/DDBJ databases">
        <authorList>
            <person name="Sun Q."/>
            <person name="Zhou Y."/>
        </authorList>
    </citation>
    <scope>NUCLEOTIDE SEQUENCE</scope>
    <source>
        <strain evidence="2">CGMCC 1.12987</strain>
    </source>
</reference>
<organism evidence="2 3">
    <name type="scientific">Paenibacillus abyssi</name>
    <dbReference type="NCBI Taxonomy" id="1340531"/>
    <lineage>
        <taxon>Bacteria</taxon>
        <taxon>Bacillati</taxon>
        <taxon>Bacillota</taxon>
        <taxon>Bacilli</taxon>
        <taxon>Bacillales</taxon>
        <taxon>Paenibacillaceae</taxon>
        <taxon>Paenibacillus</taxon>
    </lineage>
</organism>
<dbReference type="PANTHER" id="PTHR37692:SF1">
    <property type="entry name" value="DUF420 DOMAIN-CONTAINING PROTEIN"/>
    <property type="match status" value="1"/>
</dbReference>
<accession>A0A917CUC9</accession>
<evidence type="ECO:0000313" key="3">
    <source>
        <dbReference type="Proteomes" id="UP000644756"/>
    </source>
</evidence>
<feature type="transmembrane region" description="Helical" evidence="1">
    <location>
        <begin position="37"/>
        <end position="58"/>
    </location>
</feature>
<dbReference type="Proteomes" id="UP000644756">
    <property type="component" value="Unassembled WGS sequence"/>
</dbReference>
<reference evidence="2" key="1">
    <citation type="journal article" date="2014" name="Int. J. Syst. Evol. Microbiol.">
        <title>Complete genome sequence of Corynebacterium casei LMG S-19264T (=DSM 44701T), isolated from a smear-ripened cheese.</title>
        <authorList>
            <consortium name="US DOE Joint Genome Institute (JGI-PGF)"/>
            <person name="Walter F."/>
            <person name="Albersmeier A."/>
            <person name="Kalinowski J."/>
            <person name="Ruckert C."/>
        </authorList>
    </citation>
    <scope>NUCLEOTIDE SEQUENCE</scope>
    <source>
        <strain evidence="2">CGMCC 1.12987</strain>
    </source>
</reference>
<evidence type="ECO:0000313" key="2">
    <source>
        <dbReference type="EMBL" id="GGF97926.1"/>
    </source>
</evidence>
<dbReference type="EMBL" id="BMGR01000004">
    <property type="protein sequence ID" value="GGF97926.1"/>
    <property type="molecule type" value="Genomic_DNA"/>
</dbReference>
<name>A0A917CUC9_9BACL</name>
<dbReference type="PANTHER" id="PTHR37692">
    <property type="entry name" value="HYPOTHETICAL MEMBRANE SPANNING PROTEIN"/>
    <property type="match status" value="1"/>
</dbReference>
<feature type="transmembrane region" description="Helical" evidence="1">
    <location>
        <begin position="105"/>
        <end position="123"/>
    </location>
</feature>
<sequence>MDVVYVGGIVYSNIDNVNMSYSLNILGGKELSKPRNFTPLIAAFSVVLIGVITLLFFLPEYDGTLQFDVTIFPLLNAIFNLFTFSFLVIALVAVKKKNIPMHRNFIFLAFVSTAFFLVSYVIYHYLTEPTKFGGGDALRYTYYFILITHVMLAIVNVPLALLSVTKALNMQIEKHRRIARWTMPIWLYVSSTGVIVYLLISPYY</sequence>
<feature type="transmembrane region" description="Helical" evidence="1">
    <location>
        <begin position="143"/>
        <end position="164"/>
    </location>
</feature>
<dbReference type="AlphaFoldDB" id="A0A917CUC9"/>
<feature type="transmembrane region" description="Helical" evidence="1">
    <location>
        <begin position="185"/>
        <end position="203"/>
    </location>
</feature>
<comment type="caution">
    <text evidence="2">The sequence shown here is derived from an EMBL/GenBank/DDBJ whole genome shotgun (WGS) entry which is preliminary data.</text>
</comment>
<keyword evidence="3" id="KW-1185">Reference proteome</keyword>
<dbReference type="InterPro" id="IPR007352">
    <property type="entry name" value="DUF420"/>
</dbReference>
<protein>
    <submittedName>
        <fullName evidence="2">Membrane protein YozB</fullName>
    </submittedName>
</protein>
<evidence type="ECO:0000256" key="1">
    <source>
        <dbReference type="SAM" id="Phobius"/>
    </source>
</evidence>
<keyword evidence="1" id="KW-0472">Membrane</keyword>
<feature type="transmembrane region" description="Helical" evidence="1">
    <location>
        <begin position="70"/>
        <end position="93"/>
    </location>
</feature>
<dbReference type="Pfam" id="PF04238">
    <property type="entry name" value="DUF420"/>
    <property type="match status" value="1"/>
</dbReference>